<evidence type="ECO:0000313" key="1">
    <source>
        <dbReference type="EMBL" id="MBR7618768.1"/>
    </source>
</evidence>
<sequence>MLAHLPTAGVAVVTAIPNADGALWRDFETPEGARTLILFRWLDEAHHERT</sequence>
<organism evidence="1 2">
    <name type="scientific">Phenylobacterium glaciei</name>
    <dbReference type="NCBI Taxonomy" id="2803784"/>
    <lineage>
        <taxon>Bacteria</taxon>
        <taxon>Pseudomonadati</taxon>
        <taxon>Pseudomonadota</taxon>
        <taxon>Alphaproteobacteria</taxon>
        <taxon>Caulobacterales</taxon>
        <taxon>Caulobacteraceae</taxon>
        <taxon>Phenylobacterium</taxon>
    </lineage>
</organism>
<comment type="caution">
    <text evidence="1">The sequence shown here is derived from an EMBL/GenBank/DDBJ whole genome shotgun (WGS) entry which is preliminary data.</text>
</comment>
<gene>
    <name evidence="1" type="ORF">JKL49_05140</name>
</gene>
<dbReference type="AlphaFoldDB" id="A0A941HVJ0"/>
<protein>
    <submittedName>
        <fullName evidence="1">Uncharacterized protein</fullName>
    </submittedName>
</protein>
<dbReference type="EMBL" id="JAGSGD010000001">
    <property type="protein sequence ID" value="MBR7618768.1"/>
    <property type="molecule type" value="Genomic_DNA"/>
</dbReference>
<dbReference type="Proteomes" id="UP000622580">
    <property type="component" value="Unassembled WGS sequence"/>
</dbReference>
<name>A0A941HVJ0_9CAUL</name>
<accession>A0A941HVJ0</accession>
<reference evidence="1" key="1">
    <citation type="submission" date="2021-04" db="EMBL/GenBank/DDBJ databases">
        <title>Draft genome assembly of strain Phenylobacterium sp. 20VBR1 using MiniION and Illumina platforms.</title>
        <authorList>
            <person name="Thomas F.A."/>
            <person name="Krishnan K.P."/>
            <person name="Sinha R.K."/>
        </authorList>
    </citation>
    <scope>NUCLEOTIDE SEQUENCE</scope>
    <source>
        <strain evidence="1">20VBR1</strain>
    </source>
</reference>
<keyword evidence="2" id="KW-1185">Reference proteome</keyword>
<evidence type="ECO:0000313" key="2">
    <source>
        <dbReference type="Proteomes" id="UP000622580"/>
    </source>
</evidence>
<dbReference type="RefSeq" id="WP_215338696.1">
    <property type="nucleotide sequence ID" value="NZ_JAGSGD010000001.1"/>
</dbReference>
<proteinExistence type="predicted"/>